<keyword evidence="1" id="KW-0805">Transcription regulation</keyword>
<dbReference type="InterPro" id="IPR041617">
    <property type="entry name" value="TPR_MalT"/>
</dbReference>
<evidence type="ECO:0000256" key="2">
    <source>
        <dbReference type="ARBA" id="ARBA00023125"/>
    </source>
</evidence>
<comment type="caution">
    <text evidence="5">The sequence shown here is derived from an EMBL/GenBank/DDBJ whole genome shotgun (WGS) entry which is preliminary data.</text>
</comment>
<reference evidence="5 6" key="1">
    <citation type="submission" date="2020-08" db="EMBL/GenBank/DDBJ databases">
        <authorList>
            <person name="Criscuolo A."/>
        </authorList>
    </citation>
    <scope>NUCLEOTIDE SEQUENCE [LARGE SCALE GENOMIC DNA]</scope>
    <source>
        <strain evidence="5">CIP111764</strain>
    </source>
</reference>
<keyword evidence="2" id="KW-0238">DNA-binding</keyword>
<dbReference type="CDD" id="cd06170">
    <property type="entry name" value="LuxR_C_like"/>
    <property type="match status" value="1"/>
</dbReference>
<accession>A0A7U7EKS8</accession>
<dbReference type="SMART" id="SM00421">
    <property type="entry name" value="HTH_LUXR"/>
    <property type="match status" value="1"/>
</dbReference>
<dbReference type="SUPFAM" id="SSF48452">
    <property type="entry name" value="TPR-like"/>
    <property type="match status" value="2"/>
</dbReference>
<dbReference type="PANTHER" id="PTHR44688:SF16">
    <property type="entry name" value="DNA-BINDING TRANSCRIPTIONAL ACTIVATOR DEVR_DOSR"/>
    <property type="match status" value="1"/>
</dbReference>
<dbReference type="Pfam" id="PF00196">
    <property type="entry name" value="GerE"/>
    <property type="match status" value="1"/>
</dbReference>
<gene>
    <name evidence="5" type="primary">malT_2</name>
    <name evidence="5" type="ORF">PSEWESI4_00963</name>
</gene>
<dbReference type="AlphaFoldDB" id="A0A7U7EKS8"/>
<evidence type="ECO:0000259" key="4">
    <source>
        <dbReference type="PROSITE" id="PS50043"/>
    </source>
</evidence>
<dbReference type="InterPro" id="IPR036388">
    <property type="entry name" value="WH-like_DNA-bd_sf"/>
</dbReference>
<dbReference type="GO" id="GO:0006355">
    <property type="term" value="P:regulation of DNA-templated transcription"/>
    <property type="evidence" value="ECO:0007669"/>
    <property type="project" value="InterPro"/>
</dbReference>
<dbReference type="PRINTS" id="PR00038">
    <property type="entry name" value="HTHLUXR"/>
</dbReference>
<dbReference type="RefSeq" id="WP_187670057.1">
    <property type="nucleotide sequence ID" value="NZ_CAJFCI010000025.1"/>
</dbReference>
<dbReference type="PROSITE" id="PS50043">
    <property type="entry name" value="HTH_LUXR_2"/>
    <property type="match status" value="1"/>
</dbReference>
<dbReference type="InterPro" id="IPR016032">
    <property type="entry name" value="Sig_transdc_resp-reg_C-effctor"/>
</dbReference>
<keyword evidence="6" id="KW-1185">Reference proteome</keyword>
<protein>
    <submittedName>
        <fullName evidence="5">HTH-type transcriptional regulator MalT</fullName>
    </submittedName>
</protein>
<evidence type="ECO:0000313" key="5">
    <source>
        <dbReference type="EMBL" id="CAD5106696.1"/>
    </source>
</evidence>
<evidence type="ECO:0000256" key="3">
    <source>
        <dbReference type="ARBA" id="ARBA00023163"/>
    </source>
</evidence>
<dbReference type="InterPro" id="IPR000792">
    <property type="entry name" value="Tscrpt_reg_LuxR_C"/>
</dbReference>
<dbReference type="PANTHER" id="PTHR44688">
    <property type="entry name" value="DNA-BINDING TRANSCRIPTIONAL ACTIVATOR DEVR_DOSR"/>
    <property type="match status" value="1"/>
</dbReference>
<dbReference type="PROSITE" id="PS00622">
    <property type="entry name" value="HTH_LUXR_1"/>
    <property type="match status" value="1"/>
</dbReference>
<dbReference type="Gene3D" id="1.10.10.10">
    <property type="entry name" value="Winged helix-like DNA-binding domain superfamily/Winged helix DNA-binding domain"/>
    <property type="match status" value="1"/>
</dbReference>
<dbReference type="InterPro" id="IPR059106">
    <property type="entry name" value="WHD_MalT"/>
</dbReference>
<dbReference type="GO" id="GO:0003677">
    <property type="term" value="F:DNA binding"/>
    <property type="evidence" value="ECO:0007669"/>
    <property type="project" value="UniProtKB-KW"/>
</dbReference>
<dbReference type="Pfam" id="PF25873">
    <property type="entry name" value="WHD_MalT"/>
    <property type="match status" value="1"/>
</dbReference>
<keyword evidence="3" id="KW-0804">Transcription</keyword>
<dbReference type="Gene3D" id="1.25.40.10">
    <property type="entry name" value="Tetratricopeptide repeat domain"/>
    <property type="match status" value="1"/>
</dbReference>
<feature type="domain" description="HTH luxR-type" evidence="4">
    <location>
        <begin position="797"/>
        <end position="862"/>
    </location>
</feature>
<dbReference type="Pfam" id="PF17874">
    <property type="entry name" value="TPR_MalT"/>
    <property type="match status" value="1"/>
</dbReference>
<evidence type="ECO:0000256" key="1">
    <source>
        <dbReference type="ARBA" id="ARBA00023015"/>
    </source>
</evidence>
<organism evidence="5 6">
    <name type="scientific">Zestomonas carbonaria</name>
    <dbReference type="NCBI Taxonomy" id="2762745"/>
    <lineage>
        <taxon>Bacteria</taxon>
        <taxon>Pseudomonadati</taxon>
        <taxon>Pseudomonadota</taxon>
        <taxon>Gammaproteobacteria</taxon>
        <taxon>Pseudomonadales</taxon>
        <taxon>Pseudomonadaceae</taxon>
        <taxon>Zestomonas</taxon>
    </lineage>
</organism>
<dbReference type="Proteomes" id="UP000583387">
    <property type="component" value="Unassembled WGS sequence"/>
</dbReference>
<dbReference type="SUPFAM" id="SSF46894">
    <property type="entry name" value="C-terminal effector domain of the bipartite response regulators"/>
    <property type="match status" value="1"/>
</dbReference>
<name>A0A7U7EKS8_9GAMM</name>
<dbReference type="InterPro" id="IPR011990">
    <property type="entry name" value="TPR-like_helical_dom_sf"/>
</dbReference>
<evidence type="ECO:0000313" key="6">
    <source>
        <dbReference type="Proteomes" id="UP000583387"/>
    </source>
</evidence>
<sequence length="865" mass="97473">MTRQASVRVLDSRPAFSQPLPRLPANHVPRPRLSRVLRDSACRLTLISAPAGFGKSVLLAECARQVPSGTRLVWLDLLGRPLTPAELLGRLSAVLQRPLESGDPQTLLGNLLSSIDQPLWIVLDDYPRQPCPELDDCLDRLLEQTPASLRWWIGGRRRPSWNLPRLLLQGDLLEVDAQALAFNEDELRGLLGDQHPDVHGELVARLLHDCEGWPAGICLLLFKTDATGLRERLAAGSTLLEDYIEREVLRDLPPALVQHLRVLAHIPRFSAELCGQLLDEDGNALLDELLGRQLFLRGLDSAGQWFRLWRPLALILRRQSGGQPIQAHLRACRWFFLHGDPREAVEHALWAEQPEVAASYLQRFGQEQLLVGHSVTQFLQWRAELPAYLFASTPRLIFLLGWALVTCGRFDEVDDVLADLSRFLPQADARRQRQLLAHWQALQGMLMRQRGLPGARQHCREALAGLSESAWSQRVLCYQALAQQAMAQTELDEAQRCCEEGLFQARHSGSLIYEGLLNVERIHLHGMRGEFALGVELAEQTIGQVSTALRHGPVIGRLHMLRGAMLAAQGRYEEAGNAYRRGMREAERCEDAYRLFGYFGLIELVADQGDFTQALNLLQEAERVMQWQHVPEERYHAVLQLAGGLLHLRRGEPRQARELFQALLERYRQRGLLAPSSFYCLMLRARFGLALCDLRLGRLGAAQEALLALRDESLVAGHAPLVCECRFALAEAMLTAGRAYQAELELRRALGEAQRMRLLRPLQAFFRLHPELVLRLASPAQRESLQLLQQAHEEELPRDDNSPLSSRELAVLALIAQGLSNQEIAERLFISLHTVKTHARRIHSKLKVERRTQAVAQAKALGLLD</sequence>
<proteinExistence type="predicted"/>
<dbReference type="EMBL" id="CAJFCI010000025">
    <property type="protein sequence ID" value="CAD5106696.1"/>
    <property type="molecule type" value="Genomic_DNA"/>
</dbReference>